<proteinExistence type="predicted"/>
<evidence type="ECO:0000256" key="1">
    <source>
        <dbReference type="SAM" id="MobiDB-lite"/>
    </source>
</evidence>
<keyword evidence="2" id="KW-0812">Transmembrane</keyword>
<reference evidence="3" key="1">
    <citation type="submission" date="2020-06" db="EMBL/GenBank/DDBJ databases">
        <authorList>
            <person name="Onetto C."/>
        </authorList>
    </citation>
    <scope>NUCLEOTIDE SEQUENCE</scope>
</reference>
<keyword evidence="4" id="KW-1185">Reference proteome</keyword>
<protein>
    <submittedName>
        <fullName evidence="3">Uncharacterized protein</fullName>
    </submittedName>
</protein>
<evidence type="ECO:0000256" key="2">
    <source>
        <dbReference type="SAM" id="Phobius"/>
    </source>
</evidence>
<feature type="compositionally biased region" description="Basic and acidic residues" evidence="1">
    <location>
        <begin position="1"/>
        <end position="11"/>
    </location>
</feature>
<dbReference type="EMBL" id="CAINUL010000015">
    <property type="protein sequence ID" value="CAD0113239.1"/>
    <property type="molecule type" value="Genomic_DNA"/>
</dbReference>
<evidence type="ECO:0000313" key="3">
    <source>
        <dbReference type="EMBL" id="CAD0113239.1"/>
    </source>
</evidence>
<evidence type="ECO:0000313" key="4">
    <source>
        <dbReference type="Proteomes" id="UP000745764"/>
    </source>
</evidence>
<comment type="caution">
    <text evidence="3">The sequence shown here is derived from an EMBL/GenBank/DDBJ whole genome shotgun (WGS) entry which is preliminary data.</text>
</comment>
<sequence length="114" mass="12457">MAGNNRNERTPLLDGDAPAANRADSTEPTGSRIKRFLQRNGVYLIIILLLLLVLIPLIIQSVRQGSEHHDHGSHDHDHDHEKKPSNPPSNDTELCTSAACVLASANIIRSLAPK</sequence>
<name>A0A9N8KNN9_9PEZI</name>
<dbReference type="AlphaFoldDB" id="A0A9N8KNN9"/>
<feature type="transmembrane region" description="Helical" evidence="2">
    <location>
        <begin position="41"/>
        <end position="59"/>
    </location>
</feature>
<dbReference type="Proteomes" id="UP000745764">
    <property type="component" value="Unassembled WGS sequence"/>
</dbReference>
<feature type="region of interest" description="Disordered" evidence="1">
    <location>
        <begin position="1"/>
        <end position="30"/>
    </location>
</feature>
<keyword evidence="2" id="KW-1133">Transmembrane helix</keyword>
<organism evidence="3 4">
    <name type="scientific">Aureobasidium uvarum</name>
    <dbReference type="NCBI Taxonomy" id="2773716"/>
    <lineage>
        <taxon>Eukaryota</taxon>
        <taxon>Fungi</taxon>
        <taxon>Dikarya</taxon>
        <taxon>Ascomycota</taxon>
        <taxon>Pezizomycotina</taxon>
        <taxon>Dothideomycetes</taxon>
        <taxon>Dothideomycetidae</taxon>
        <taxon>Dothideales</taxon>
        <taxon>Saccotheciaceae</taxon>
        <taxon>Aureobasidium</taxon>
    </lineage>
</organism>
<gene>
    <name evidence="3" type="ORF">AWRI4620_LOCUS7494</name>
</gene>
<feature type="region of interest" description="Disordered" evidence="1">
    <location>
        <begin position="64"/>
        <end position="93"/>
    </location>
</feature>
<feature type="compositionally biased region" description="Basic and acidic residues" evidence="1">
    <location>
        <begin position="65"/>
        <end position="84"/>
    </location>
</feature>
<keyword evidence="2" id="KW-0472">Membrane</keyword>
<accession>A0A9N8KNN9</accession>